<dbReference type="Gene3D" id="2.20.110.10">
    <property type="entry name" value="Histone H3 K4-specific methyltransferase SET7/9 N-terminal domain"/>
    <property type="match status" value="4"/>
</dbReference>
<dbReference type="Proteomes" id="UP000504603">
    <property type="component" value="Unplaced"/>
</dbReference>
<dbReference type="PANTHER" id="PTHR23084">
    <property type="entry name" value="PHOSPHATIDYLINOSITOL-4-PHOSPHATE 5-KINASE RELATED"/>
    <property type="match status" value="1"/>
</dbReference>
<dbReference type="KEGG" id="mcha:111022639"/>
<dbReference type="RefSeq" id="XP_022155510.1">
    <property type="nucleotide sequence ID" value="XM_022299818.1"/>
</dbReference>
<feature type="transmembrane region" description="Helical" evidence="2">
    <location>
        <begin position="71"/>
        <end position="93"/>
    </location>
</feature>
<dbReference type="InterPro" id="IPR003409">
    <property type="entry name" value="MORN"/>
</dbReference>
<gene>
    <name evidence="4" type="primary">LOC111022639</name>
</gene>
<dbReference type="PANTHER" id="PTHR23084:SF255">
    <property type="entry name" value="RADIAL SPOKE HEAD 10 HOMOLOG B-LIKE"/>
    <property type="match status" value="1"/>
</dbReference>
<feature type="transmembrane region" description="Helical" evidence="2">
    <location>
        <begin position="47"/>
        <end position="65"/>
    </location>
</feature>
<organism evidence="3 4">
    <name type="scientific">Momordica charantia</name>
    <name type="common">Bitter gourd</name>
    <name type="synonym">Balsam pear</name>
    <dbReference type="NCBI Taxonomy" id="3673"/>
    <lineage>
        <taxon>Eukaryota</taxon>
        <taxon>Viridiplantae</taxon>
        <taxon>Streptophyta</taxon>
        <taxon>Embryophyta</taxon>
        <taxon>Tracheophyta</taxon>
        <taxon>Spermatophyta</taxon>
        <taxon>Magnoliopsida</taxon>
        <taxon>eudicotyledons</taxon>
        <taxon>Gunneridae</taxon>
        <taxon>Pentapetalae</taxon>
        <taxon>rosids</taxon>
        <taxon>fabids</taxon>
        <taxon>Cucurbitales</taxon>
        <taxon>Cucurbitaceae</taxon>
        <taxon>Momordiceae</taxon>
        <taxon>Momordica</taxon>
    </lineage>
</organism>
<dbReference type="GO" id="GO:0016020">
    <property type="term" value="C:membrane"/>
    <property type="evidence" value="ECO:0007669"/>
    <property type="project" value="UniProtKB-ARBA"/>
</dbReference>
<proteinExistence type="predicted"/>
<protein>
    <submittedName>
        <fullName evidence="4">Phosphatidylinositol 4-phosphate 5-kinase 5-like</fullName>
    </submittedName>
</protein>
<evidence type="ECO:0000313" key="3">
    <source>
        <dbReference type="Proteomes" id="UP000504603"/>
    </source>
</evidence>
<keyword evidence="1" id="KW-0677">Repeat</keyword>
<dbReference type="FunFam" id="2.20.110.10:FF:000002">
    <property type="entry name" value="Phosphatidylinositol 4-phosphate 5-kinase 8"/>
    <property type="match status" value="3"/>
</dbReference>
<dbReference type="Pfam" id="PF02493">
    <property type="entry name" value="MORN"/>
    <property type="match status" value="7"/>
</dbReference>
<evidence type="ECO:0000313" key="4">
    <source>
        <dbReference type="RefSeq" id="XP_022155510.1"/>
    </source>
</evidence>
<dbReference type="GeneID" id="111022639"/>
<keyword evidence="2" id="KW-0812">Transmembrane</keyword>
<sequence>MALCKLLPVFYEGFAMTQSTSLLSRFPKKSLASQIFRHFRCGELLRVHLRLLILLSLPFVYFFLSNPRRSVALKFFVVLLFSIAALFFLNLAVPRLPSSIRLFLVRSSPVNPFSSSAATKAASNVRWSIGSKPKSEKRMASGSWVKVYSNGDVYEGEFHKGRCSGSGVYHYHMSGRYEGDWIDEKYDGYGVETWAKGSRYRGQYRQGLRHGIGIYRFYTGDVYAGEWSNGQCHGCGVHTCQDGSRYVGEFKWGVKHGLGHYHFRNGDTYAGEYFADRMHGFGVYRFGNGHRYEGAWHEANRQGLGMYTFRNGETQSGHWQNGILDVPSLENSHPGSSYAVSQAKVFAAVQEARRTAQRAFDAGRVDERVNKAVAAANRAANAARVAAVKAAQKQMQHQENFTNPSILVV</sequence>
<evidence type="ECO:0000256" key="1">
    <source>
        <dbReference type="ARBA" id="ARBA00022737"/>
    </source>
</evidence>
<dbReference type="SUPFAM" id="SSF82185">
    <property type="entry name" value="Histone H3 K4-specific methyltransferase SET7/9 N-terminal domain"/>
    <property type="match status" value="2"/>
</dbReference>
<accession>A0A6J1DML9</accession>
<dbReference type="OrthoDB" id="437960at2759"/>
<dbReference type="SMART" id="SM00698">
    <property type="entry name" value="MORN"/>
    <property type="match status" value="7"/>
</dbReference>
<reference evidence="4" key="1">
    <citation type="submission" date="2025-08" db="UniProtKB">
        <authorList>
            <consortium name="RefSeq"/>
        </authorList>
    </citation>
    <scope>IDENTIFICATION</scope>
    <source>
        <strain evidence="4">OHB3-1</strain>
    </source>
</reference>
<evidence type="ECO:0000256" key="2">
    <source>
        <dbReference type="SAM" id="Phobius"/>
    </source>
</evidence>
<keyword evidence="2" id="KW-0472">Membrane</keyword>
<dbReference type="AlphaFoldDB" id="A0A6J1DML9"/>
<name>A0A6J1DML9_MOMCH</name>
<keyword evidence="2" id="KW-1133">Transmembrane helix</keyword>
<keyword evidence="3" id="KW-1185">Reference proteome</keyword>